<dbReference type="EMBL" id="SJPY01000003">
    <property type="protein sequence ID" value="TWU43077.1"/>
    <property type="molecule type" value="Genomic_DNA"/>
</dbReference>
<name>A0A5C6E558_9BACT</name>
<dbReference type="SUPFAM" id="SSF54292">
    <property type="entry name" value="2Fe-2S ferredoxin-like"/>
    <property type="match status" value="1"/>
</dbReference>
<comment type="caution">
    <text evidence="5">The sequence shown here is derived from an EMBL/GenBank/DDBJ whole genome shotgun (WGS) entry which is preliminary data.</text>
</comment>
<dbReference type="PROSITE" id="PS51085">
    <property type="entry name" value="2FE2S_FER_2"/>
    <property type="match status" value="1"/>
</dbReference>
<dbReference type="PANTHER" id="PTHR43644:SF1">
    <property type="entry name" value="NAD(P)H-FLAVIN REDUCTASE"/>
    <property type="match status" value="1"/>
</dbReference>
<evidence type="ECO:0000313" key="5">
    <source>
        <dbReference type="EMBL" id="TWU43077.1"/>
    </source>
</evidence>
<dbReference type="Gene3D" id="3.10.20.30">
    <property type="match status" value="1"/>
</dbReference>
<evidence type="ECO:0000256" key="2">
    <source>
        <dbReference type="ARBA" id="ARBA00022827"/>
    </source>
</evidence>
<dbReference type="AlphaFoldDB" id="A0A5C6E558"/>
<dbReference type="InterPro" id="IPR012675">
    <property type="entry name" value="Beta-grasp_dom_sf"/>
</dbReference>
<gene>
    <name evidence="5" type="primary">fdx5</name>
    <name evidence="5" type="ORF">Q31b_21140</name>
</gene>
<dbReference type="InterPro" id="IPR036010">
    <property type="entry name" value="2Fe-2S_ferredoxin-like_sf"/>
</dbReference>
<feature type="domain" description="2Fe-2S ferredoxin-type" evidence="4">
    <location>
        <begin position="2"/>
        <end position="95"/>
    </location>
</feature>
<dbReference type="CDD" id="cd00207">
    <property type="entry name" value="fer2"/>
    <property type="match status" value="1"/>
</dbReference>
<keyword evidence="2" id="KW-0274">FAD</keyword>
<proteinExistence type="predicted"/>
<evidence type="ECO:0000259" key="4">
    <source>
        <dbReference type="PROSITE" id="PS51085"/>
    </source>
</evidence>
<keyword evidence="1" id="KW-0285">Flavoprotein</keyword>
<dbReference type="RefSeq" id="WP_146599565.1">
    <property type="nucleotide sequence ID" value="NZ_SJPY01000003.1"/>
</dbReference>
<sequence>MPKLTIRNVGEFEIPAGKRLVQALVQDAGTDQLHACGGKSRCTTCRVKFIEGEPENITEAEMATLNAREINEPGVRLSCQILCDNDMTIELTSRLEGSGRKDQGSPVADEIEPPPVWTTR</sequence>
<accession>A0A5C6E558</accession>
<dbReference type="Proteomes" id="UP000315471">
    <property type="component" value="Unassembled WGS sequence"/>
</dbReference>
<protein>
    <submittedName>
        <fullName evidence="5">2Fe-2S ferredoxin-5</fullName>
    </submittedName>
</protein>
<dbReference type="OrthoDB" id="9810588at2"/>
<reference evidence="5 6" key="1">
    <citation type="submission" date="2019-02" db="EMBL/GenBank/DDBJ databases">
        <title>Deep-cultivation of Planctomycetes and their phenomic and genomic characterization uncovers novel biology.</title>
        <authorList>
            <person name="Wiegand S."/>
            <person name="Jogler M."/>
            <person name="Boedeker C."/>
            <person name="Pinto D."/>
            <person name="Vollmers J."/>
            <person name="Rivas-Marin E."/>
            <person name="Kohn T."/>
            <person name="Peeters S.H."/>
            <person name="Heuer A."/>
            <person name="Rast P."/>
            <person name="Oberbeckmann S."/>
            <person name="Bunk B."/>
            <person name="Jeske O."/>
            <person name="Meyerdierks A."/>
            <person name="Storesund J.E."/>
            <person name="Kallscheuer N."/>
            <person name="Luecker S."/>
            <person name="Lage O.M."/>
            <person name="Pohl T."/>
            <person name="Merkel B.J."/>
            <person name="Hornburger P."/>
            <person name="Mueller R.-W."/>
            <person name="Bruemmer F."/>
            <person name="Labrenz M."/>
            <person name="Spormann A.M."/>
            <person name="Op Den Camp H."/>
            <person name="Overmann J."/>
            <person name="Amann R."/>
            <person name="Jetten M.S.M."/>
            <person name="Mascher T."/>
            <person name="Medema M.H."/>
            <person name="Devos D.P."/>
            <person name="Kaster A.-K."/>
            <person name="Ovreas L."/>
            <person name="Rohde M."/>
            <person name="Galperin M.Y."/>
            <person name="Jogler C."/>
        </authorList>
    </citation>
    <scope>NUCLEOTIDE SEQUENCE [LARGE SCALE GENOMIC DNA]</scope>
    <source>
        <strain evidence="5 6">Q31b</strain>
    </source>
</reference>
<evidence type="ECO:0000256" key="3">
    <source>
        <dbReference type="SAM" id="MobiDB-lite"/>
    </source>
</evidence>
<evidence type="ECO:0000313" key="6">
    <source>
        <dbReference type="Proteomes" id="UP000315471"/>
    </source>
</evidence>
<dbReference type="Pfam" id="PF00111">
    <property type="entry name" value="Fer2"/>
    <property type="match status" value="1"/>
</dbReference>
<organism evidence="5 6">
    <name type="scientific">Novipirellula aureliae</name>
    <dbReference type="NCBI Taxonomy" id="2527966"/>
    <lineage>
        <taxon>Bacteria</taxon>
        <taxon>Pseudomonadati</taxon>
        <taxon>Planctomycetota</taxon>
        <taxon>Planctomycetia</taxon>
        <taxon>Pirellulales</taxon>
        <taxon>Pirellulaceae</taxon>
        <taxon>Novipirellula</taxon>
    </lineage>
</organism>
<dbReference type="PANTHER" id="PTHR43644">
    <property type="entry name" value="NA(+)-TRANSLOCATING NADH-QUINONE REDUCTASE SUBUNIT"/>
    <property type="match status" value="1"/>
</dbReference>
<dbReference type="InterPro" id="IPR001041">
    <property type="entry name" value="2Fe-2S_ferredoxin-type"/>
</dbReference>
<keyword evidence="6" id="KW-1185">Reference proteome</keyword>
<dbReference type="GO" id="GO:0051536">
    <property type="term" value="F:iron-sulfur cluster binding"/>
    <property type="evidence" value="ECO:0007669"/>
    <property type="project" value="InterPro"/>
</dbReference>
<feature type="region of interest" description="Disordered" evidence="3">
    <location>
        <begin position="94"/>
        <end position="120"/>
    </location>
</feature>
<evidence type="ECO:0000256" key="1">
    <source>
        <dbReference type="ARBA" id="ARBA00022630"/>
    </source>
</evidence>